<dbReference type="InterPro" id="IPR020846">
    <property type="entry name" value="MFS_dom"/>
</dbReference>
<feature type="transmembrane region" description="Helical" evidence="6">
    <location>
        <begin position="94"/>
        <end position="113"/>
    </location>
</feature>
<feature type="transmembrane region" description="Helical" evidence="6">
    <location>
        <begin position="393"/>
        <end position="419"/>
    </location>
</feature>
<feature type="transmembrane region" description="Helical" evidence="6">
    <location>
        <begin position="119"/>
        <end position="142"/>
    </location>
</feature>
<feature type="transmembrane region" description="Helical" evidence="6">
    <location>
        <begin position="339"/>
        <end position="356"/>
    </location>
</feature>
<evidence type="ECO:0000259" key="7">
    <source>
        <dbReference type="PROSITE" id="PS50850"/>
    </source>
</evidence>
<proteinExistence type="predicted"/>
<keyword evidence="9" id="KW-1185">Reference proteome</keyword>
<dbReference type="PROSITE" id="PS50850">
    <property type="entry name" value="MFS"/>
    <property type="match status" value="1"/>
</dbReference>
<dbReference type="Gene3D" id="1.20.1250.20">
    <property type="entry name" value="MFS general substrate transporter like domains"/>
    <property type="match status" value="1"/>
</dbReference>
<comment type="subcellular location">
    <subcellularLocation>
        <location evidence="1">Cell membrane</location>
        <topology evidence="1">Multi-pass membrane protein</topology>
    </subcellularLocation>
</comment>
<accession>A0A6L7GMR0</accession>
<dbReference type="GO" id="GO:0022857">
    <property type="term" value="F:transmembrane transporter activity"/>
    <property type="evidence" value="ECO:0007669"/>
    <property type="project" value="InterPro"/>
</dbReference>
<evidence type="ECO:0000256" key="6">
    <source>
        <dbReference type="SAM" id="Phobius"/>
    </source>
</evidence>
<evidence type="ECO:0000313" key="8">
    <source>
        <dbReference type="EMBL" id="MXP21200.1"/>
    </source>
</evidence>
<feature type="domain" description="Major facilitator superfamily (MFS) profile" evidence="7">
    <location>
        <begin position="28"/>
        <end position="544"/>
    </location>
</feature>
<dbReference type="Proteomes" id="UP000475545">
    <property type="component" value="Unassembled WGS sequence"/>
</dbReference>
<feature type="transmembrane region" description="Helical" evidence="6">
    <location>
        <begin position="181"/>
        <end position="203"/>
    </location>
</feature>
<feature type="transmembrane region" description="Helical" evidence="6">
    <location>
        <begin position="61"/>
        <end position="82"/>
    </location>
</feature>
<dbReference type="PRINTS" id="PR01036">
    <property type="entry name" value="TCRTETB"/>
</dbReference>
<keyword evidence="3 6" id="KW-0812">Transmembrane</keyword>
<evidence type="ECO:0000256" key="2">
    <source>
        <dbReference type="ARBA" id="ARBA00022448"/>
    </source>
</evidence>
<comment type="caution">
    <text evidence="8">The sequence shown here is derived from an EMBL/GenBank/DDBJ whole genome shotgun (WGS) entry which is preliminary data.</text>
</comment>
<reference evidence="8 9" key="1">
    <citation type="submission" date="2019-11" db="EMBL/GenBank/DDBJ databases">
        <title>Gordonia sp. nov., a novel actinobacterium isolated from mangrove soil in Hainan.</title>
        <authorList>
            <person name="Huang X."/>
            <person name="Xie Y."/>
            <person name="Chu X."/>
            <person name="Xiao K."/>
        </authorList>
    </citation>
    <scope>NUCLEOTIDE SEQUENCE [LARGE SCALE GENOMIC DNA]</scope>
    <source>
        <strain evidence="8 9">HNM0687</strain>
    </source>
</reference>
<feature type="transmembrane region" description="Helical" evidence="6">
    <location>
        <begin position="215"/>
        <end position="237"/>
    </location>
</feature>
<dbReference type="PANTHER" id="PTHR42718:SF9">
    <property type="entry name" value="MAJOR FACILITATOR SUPERFAMILY MULTIDRUG TRANSPORTER MFSC"/>
    <property type="match status" value="1"/>
</dbReference>
<dbReference type="PANTHER" id="PTHR42718">
    <property type="entry name" value="MAJOR FACILITATOR SUPERFAMILY MULTIDRUG TRANSPORTER MFSC"/>
    <property type="match status" value="1"/>
</dbReference>
<dbReference type="GO" id="GO:0005886">
    <property type="term" value="C:plasma membrane"/>
    <property type="evidence" value="ECO:0007669"/>
    <property type="project" value="UniProtKB-SubCell"/>
</dbReference>
<keyword evidence="5 6" id="KW-0472">Membrane</keyword>
<keyword evidence="2" id="KW-0813">Transport</keyword>
<evidence type="ECO:0000256" key="5">
    <source>
        <dbReference type="ARBA" id="ARBA00023136"/>
    </source>
</evidence>
<feature type="transmembrane region" description="Helical" evidence="6">
    <location>
        <begin position="257"/>
        <end position="279"/>
    </location>
</feature>
<dbReference type="EMBL" id="WMBR01000001">
    <property type="protein sequence ID" value="MXP21200.1"/>
    <property type="molecule type" value="Genomic_DNA"/>
</dbReference>
<feature type="transmembrane region" description="Helical" evidence="6">
    <location>
        <begin position="20"/>
        <end position="41"/>
    </location>
</feature>
<sequence>MIPPDRRRQTFGAGAPARSVTAVSKWGVLIILCAAQFIMVLDTTVMNVSVSSVVEDLDTTLTQVQLAITLYTLVMGSFMLFGGRLGDLFGRRRVFAIGLLVYGTGSLITAFSPNIGVLLFGWSFVEGAGAVLVMPAIISLTAANYEGRERATAYSALGGIAAAGAAAGPLIGGWVTETLTWRVVFAAETVVCIVVIACVRVIADTKASGSRRLDWGGTGLSALGLGLIVIALLQAGSWGFIRPSGALTIAGTEITPFGFSVVPFMIAAGVFVLIGFVGWENRVIAHGGTPLMHPRLLRTLHLRNGLVMLVAQQTIIGGMFFVIPIYLQYVLLKDAFDTGLKLAPMSVAMLIAAFASPKLAATQSPRRMVTIGLVLVIIGSSTLVSTIEPQLQGVPFAIGMAVFGAGFGFIASQLGNVIMSSASERDRGEAGGLQGTAQNIGTSVGVAMLGALLVASLSSGFNQAAQADPDLSEQTKSQIAEASADGIEIISRDQLDDVAEANAVPQAEVDTLVDSYVDAQLTAIKGAILLVIFLAGLGLVIARRLPRIPGAELGTADADDSRVSNE</sequence>
<feature type="transmembrane region" description="Helical" evidence="6">
    <location>
        <begin position="154"/>
        <end position="175"/>
    </location>
</feature>
<keyword evidence="4 6" id="KW-1133">Transmembrane helix</keyword>
<dbReference type="SUPFAM" id="SSF103473">
    <property type="entry name" value="MFS general substrate transporter"/>
    <property type="match status" value="1"/>
</dbReference>
<dbReference type="Gene3D" id="1.20.1720.10">
    <property type="entry name" value="Multidrug resistance protein D"/>
    <property type="match status" value="1"/>
</dbReference>
<gene>
    <name evidence="8" type="ORF">GIY30_07510</name>
</gene>
<feature type="transmembrane region" description="Helical" evidence="6">
    <location>
        <begin position="440"/>
        <end position="461"/>
    </location>
</feature>
<protein>
    <submittedName>
        <fullName evidence="8">MFS transporter</fullName>
    </submittedName>
</protein>
<dbReference type="InterPro" id="IPR036259">
    <property type="entry name" value="MFS_trans_sf"/>
</dbReference>
<dbReference type="CDD" id="cd17321">
    <property type="entry name" value="MFS_MMR_MDR_like"/>
    <property type="match status" value="1"/>
</dbReference>
<feature type="transmembrane region" description="Helical" evidence="6">
    <location>
        <begin position="523"/>
        <end position="542"/>
    </location>
</feature>
<dbReference type="AlphaFoldDB" id="A0A6L7GMR0"/>
<dbReference type="Pfam" id="PF07690">
    <property type="entry name" value="MFS_1"/>
    <property type="match status" value="1"/>
</dbReference>
<evidence type="ECO:0000256" key="1">
    <source>
        <dbReference type="ARBA" id="ARBA00004651"/>
    </source>
</evidence>
<name>A0A6L7GMR0_9ACTN</name>
<evidence type="ECO:0000256" key="4">
    <source>
        <dbReference type="ARBA" id="ARBA00022989"/>
    </source>
</evidence>
<dbReference type="InterPro" id="IPR011701">
    <property type="entry name" value="MFS"/>
</dbReference>
<feature type="transmembrane region" description="Helical" evidence="6">
    <location>
        <begin position="368"/>
        <end position="387"/>
    </location>
</feature>
<organism evidence="8 9">
    <name type="scientific">Gordonia mangrovi</name>
    <dbReference type="NCBI Taxonomy" id="2665643"/>
    <lineage>
        <taxon>Bacteria</taxon>
        <taxon>Bacillati</taxon>
        <taxon>Actinomycetota</taxon>
        <taxon>Actinomycetes</taxon>
        <taxon>Mycobacteriales</taxon>
        <taxon>Gordoniaceae</taxon>
        <taxon>Gordonia</taxon>
    </lineage>
</organism>
<feature type="transmembrane region" description="Helical" evidence="6">
    <location>
        <begin position="300"/>
        <end position="327"/>
    </location>
</feature>
<evidence type="ECO:0000256" key="3">
    <source>
        <dbReference type="ARBA" id="ARBA00022692"/>
    </source>
</evidence>
<evidence type="ECO:0000313" key="9">
    <source>
        <dbReference type="Proteomes" id="UP000475545"/>
    </source>
</evidence>